<dbReference type="Proteomes" id="UP000521943">
    <property type="component" value="Unassembled WGS sequence"/>
</dbReference>
<comment type="caution">
    <text evidence="1">The sequence shown here is derived from an EMBL/GenBank/DDBJ whole genome shotgun (WGS) entry which is preliminary data.</text>
</comment>
<dbReference type="AlphaFoldDB" id="A0A8H6HNJ2"/>
<evidence type="ECO:0000313" key="2">
    <source>
        <dbReference type="Proteomes" id="UP000521943"/>
    </source>
</evidence>
<proteinExistence type="predicted"/>
<sequence>MATLGRSMRKGNEGVSVSDWRCSANGGMQTTHPSGMTLQWAESELAISFSVLRHVHLGFPEQLSAAPSFGASSLRYAFDFGPPIDNVTVAHGSIIRSKLGYGSAYIMKQKYEEEGTTGWWCNLHCQDVRMREIVIMECAYRHRANPWCQAILAHELAAPLEAVAEFADEFTCGELGEGLACGELVDVVTGLIRLFSMVDRALELVLVIVYANRRVGSDGDGRTYKAGIVSAGCGEGGERECDGENSG</sequence>
<gene>
    <name evidence="1" type="ORF">DFP72DRAFT_1142648</name>
</gene>
<keyword evidence="2" id="KW-1185">Reference proteome</keyword>
<protein>
    <submittedName>
        <fullName evidence="1">Uncharacterized protein</fullName>
    </submittedName>
</protein>
<dbReference type="EMBL" id="JACGCI010000063">
    <property type="protein sequence ID" value="KAF6749472.1"/>
    <property type="molecule type" value="Genomic_DNA"/>
</dbReference>
<name>A0A8H6HNJ2_9AGAR</name>
<reference evidence="1 2" key="1">
    <citation type="submission" date="2020-07" db="EMBL/GenBank/DDBJ databases">
        <title>Comparative genomics of pyrophilous fungi reveals a link between fire events and developmental genes.</title>
        <authorList>
            <consortium name="DOE Joint Genome Institute"/>
            <person name="Steindorff A.S."/>
            <person name="Carver A."/>
            <person name="Calhoun S."/>
            <person name="Stillman K."/>
            <person name="Liu H."/>
            <person name="Lipzen A."/>
            <person name="Pangilinan J."/>
            <person name="Labutti K."/>
            <person name="Bruns T.D."/>
            <person name="Grigoriev I.V."/>
        </authorList>
    </citation>
    <scope>NUCLEOTIDE SEQUENCE [LARGE SCALE GENOMIC DNA]</scope>
    <source>
        <strain evidence="1 2">CBS 144469</strain>
    </source>
</reference>
<accession>A0A8H6HNJ2</accession>
<organism evidence="1 2">
    <name type="scientific">Ephemerocybe angulata</name>
    <dbReference type="NCBI Taxonomy" id="980116"/>
    <lineage>
        <taxon>Eukaryota</taxon>
        <taxon>Fungi</taxon>
        <taxon>Dikarya</taxon>
        <taxon>Basidiomycota</taxon>
        <taxon>Agaricomycotina</taxon>
        <taxon>Agaricomycetes</taxon>
        <taxon>Agaricomycetidae</taxon>
        <taxon>Agaricales</taxon>
        <taxon>Agaricineae</taxon>
        <taxon>Psathyrellaceae</taxon>
        <taxon>Ephemerocybe</taxon>
    </lineage>
</organism>
<evidence type="ECO:0000313" key="1">
    <source>
        <dbReference type="EMBL" id="KAF6749472.1"/>
    </source>
</evidence>